<evidence type="ECO:0000256" key="1">
    <source>
        <dbReference type="ARBA" id="ARBA00004496"/>
    </source>
</evidence>
<dbReference type="PROSITE" id="PS50294">
    <property type="entry name" value="WD_REPEATS_REGION"/>
    <property type="match status" value="1"/>
</dbReference>
<evidence type="ECO:0000256" key="2">
    <source>
        <dbReference type="ARBA" id="ARBA00022490"/>
    </source>
</evidence>
<dbReference type="EMBL" id="KI927858">
    <property type="protein sequence ID" value="ETW31259.1"/>
    <property type="molecule type" value="Genomic_DNA"/>
</dbReference>
<dbReference type="AlphaFoldDB" id="A0A024VR77"/>
<evidence type="ECO:0000313" key="8">
    <source>
        <dbReference type="Proteomes" id="UP000030656"/>
    </source>
</evidence>
<evidence type="ECO:0000256" key="4">
    <source>
        <dbReference type="ARBA" id="ARBA00022737"/>
    </source>
</evidence>
<organism evidence="7 8">
    <name type="scientific">Plasmodium falciparum FCH/4</name>
    <dbReference type="NCBI Taxonomy" id="1036724"/>
    <lineage>
        <taxon>Eukaryota</taxon>
        <taxon>Sar</taxon>
        <taxon>Alveolata</taxon>
        <taxon>Apicomplexa</taxon>
        <taxon>Aconoidasida</taxon>
        <taxon>Haemosporida</taxon>
        <taxon>Plasmodiidae</taxon>
        <taxon>Plasmodium</taxon>
        <taxon>Plasmodium (Laverania)</taxon>
    </lineage>
</organism>
<accession>A0A024VR77</accession>
<dbReference type="InterPro" id="IPR036322">
    <property type="entry name" value="WD40_repeat_dom_sf"/>
</dbReference>
<evidence type="ECO:0000313" key="7">
    <source>
        <dbReference type="EMBL" id="ETW31259.1"/>
    </source>
</evidence>
<evidence type="ECO:0000256" key="5">
    <source>
        <dbReference type="ARBA" id="ARBA00038145"/>
    </source>
</evidence>
<dbReference type="Gene3D" id="2.130.10.10">
    <property type="entry name" value="YVTN repeat-like/Quinoprotein amine dehydrogenase"/>
    <property type="match status" value="1"/>
</dbReference>
<keyword evidence="2" id="KW-0963">Cytoplasm</keyword>
<feature type="repeat" description="WD" evidence="6">
    <location>
        <begin position="13"/>
        <end position="54"/>
    </location>
</feature>
<dbReference type="SUPFAM" id="SSF50978">
    <property type="entry name" value="WD40 repeat-like"/>
    <property type="match status" value="1"/>
</dbReference>
<keyword evidence="4" id="KW-0677">Repeat</keyword>
<dbReference type="InterPro" id="IPR019775">
    <property type="entry name" value="WD40_repeat_CS"/>
</dbReference>
<dbReference type="InterPro" id="IPR051980">
    <property type="entry name" value="WD_repeat_MORG1"/>
</dbReference>
<dbReference type="OrthoDB" id="71437at2759"/>
<dbReference type="Pfam" id="PF00400">
    <property type="entry name" value="WD40"/>
    <property type="match status" value="1"/>
</dbReference>
<dbReference type="SMART" id="SM00320">
    <property type="entry name" value="WD40"/>
    <property type="match status" value="5"/>
</dbReference>
<comment type="subcellular location">
    <subcellularLocation>
        <location evidence="1">Cytoplasm</location>
    </subcellularLocation>
</comment>
<gene>
    <name evidence="7" type="ORF">PFFCH_01279</name>
</gene>
<dbReference type="InterPro" id="IPR001680">
    <property type="entry name" value="WD40_rpt"/>
</dbReference>
<protein>
    <submittedName>
        <fullName evidence="7">Uncharacterized protein</fullName>
    </submittedName>
</protein>
<reference evidence="7 8" key="1">
    <citation type="submission" date="2013-02" db="EMBL/GenBank/DDBJ databases">
        <title>The Genome Annotation of Plasmodium falciparum FCH/4.</title>
        <authorList>
            <consortium name="The Broad Institute Genome Sequencing Platform"/>
            <consortium name="The Broad Institute Genome Sequencing Center for Infectious Disease"/>
            <person name="Neafsey D."/>
            <person name="Hoffman S."/>
            <person name="Volkman S."/>
            <person name="Rosenthal P."/>
            <person name="Walker B."/>
            <person name="Young S.K."/>
            <person name="Zeng Q."/>
            <person name="Gargeya S."/>
            <person name="Fitzgerald M."/>
            <person name="Haas B."/>
            <person name="Abouelleil A."/>
            <person name="Allen A.W."/>
            <person name="Alvarado L."/>
            <person name="Arachchi H.M."/>
            <person name="Berlin A.M."/>
            <person name="Chapman S.B."/>
            <person name="Gainer-Dewar J."/>
            <person name="Goldberg J."/>
            <person name="Griggs A."/>
            <person name="Gujja S."/>
            <person name="Hansen M."/>
            <person name="Howarth C."/>
            <person name="Imamovic A."/>
            <person name="Ireland A."/>
            <person name="Larimer J."/>
            <person name="McCowan C."/>
            <person name="Murphy C."/>
            <person name="Pearson M."/>
            <person name="Poon T.W."/>
            <person name="Priest M."/>
            <person name="Roberts A."/>
            <person name="Saif S."/>
            <person name="Shea T."/>
            <person name="Sisk P."/>
            <person name="Sykes S."/>
            <person name="Wortman J."/>
            <person name="Nusbaum C."/>
            <person name="Birren B."/>
        </authorList>
    </citation>
    <scope>NUCLEOTIDE SEQUENCE [LARGE SCALE GENOMIC DNA]</scope>
    <source>
        <strain evidence="7 8">FCH/4</strain>
    </source>
</reference>
<dbReference type="GO" id="GO:0000398">
    <property type="term" value="P:mRNA splicing, via spliceosome"/>
    <property type="evidence" value="ECO:0007669"/>
    <property type="project" value="TreeGrafter"/>
</dbReference>
<comment type="similarity">
    <text evidence="5">Belongs to the WD repeat MORG1 family.</text>
</comment>
<dbReference type="PROSITE" id="PS00678">
    <property type="entry name" value="WD_REPEATS_1"/>
    <property type="match status" value="1"/>
</dbReference>
<dbReference type="Proteomes" id="UP000030656">
    <property type="component" value="Unassembled WGS sequence"/>
</dbReference>
<name>A0A024VR77_PLAFA</name>
<evidence type="ECO:0000256" key="6">
    <source>
        <dbReference type="PROSITE-ProRule" id="PRU00221"/>
    </source>
</evidence>
<dbReference type="InterPro" id="IPR015943">
    <property type="entry name" value="WD40/YVTN_repeat-like_dom_sf"/>
</dbReference>
<dbReference type="PANTHER" id="PTHR22842">
    <property type="entry name" value="WD40 REPEAT PROTEIN"/>
    <property type="match status" value="1"/>
</dbReference>
<keyword evidence="3 6" id="KW-0853">WD repeat</keyword>
<reference evidence="7 8" key="2">
    <citation type="submission" date="2013-02" db="EMBL/GenBank/DDBJ databases">
        <title>The Genome Sequence of Plasmodium falciparum FCH/4.</title>
        <authorList>
            <consortium name="The Broad Institute Genome Sequencing Platform"/>
            <consortium name="The Broad Institute Genome Sequencing Center for Infectious Disease"/>
            <person name="Neafsey D."/>
            <person name="Cheeseman I."/>
            <person name="Volkman S."/>
            <person name="Adams J."/>
            <person name="Walker B."/>
            <person name="Young S.K."/>
            <person name="Zeng Q."/>
            <person name="Gargeya S."/>
            <person name="Fitzgerald M."/>
            <person name="Haas B."/>
            <person name="Abouelleil A."/>
            <person name="Alvarado L."/>
            <person name="Arachchi H.M."/>
            <person name="Berlin A.M."/>
            <person name="Chapman S.B."/>
            <person name="Dewar J."/>
            <person name="Goldberg J."/>
            <person name="Griggs A."/>
            <person name="Gujja S."/>
            <person name="Hansen M."/>
            <person name="Howarth C."/>
            <person name="Imamovic A."/>
            <person name="Larimer J."/>
            <person name="McCowan C."/>
            <person name="Murphy C."/>
            <person name="Neiman D."/>
            <person name="Pearson M."/>
            <person name="Priest M."/>
            <person name="Roberts A."/>
            <person name="Saif S."/>
            <person name="Shea T."/>
            <person name="Sisk P."/>
            <person name="Sykes S."/>
            <person name="Wortman J."/>
            <person name="Nusbaum C."/>
            <person name="Birren B."/>
        </authorList>
    </citation>
    <scope>NUCLEOTIDE SEQUENCE [LARGE SCALE GENOMIC DNA]</scope>
    <source>
        <strain evidence="7 8">FCH/4</strain>
    </source>
</reference>
<sequence length="376" mass="44447">MNLNVNIETVGKLSEHKACITKIIFSDDENYILSSSLDNKVCLWNVNTHLHINTYKDVHKKGINDIALFRDNTKFFSAEFVPFLIYYTLHNTKYVYLWDTLSNKILNRINVNDKINVIRLSTNEKLLFCSKNNAVNIYDFRERDFKKKNNPLQIFNEAKDWISDFIVDDFEVYTCSIDNILRIYDLRMGKLMSYDMKSSILSIDITNDKNYFCVNLIDNTIKLVEKNSGTVLGLYKGDINNKHKRNIKLDTKNKYIFSCSHKNEIVVYDIVRSNTINNTIFYENLEYEEDLDIYKNTYFQLNIGKPTYYLNVNKNILPENSYIDREKYKSILNKYKYYGKKKKDIDSSDKDFQNINNKLVCGDIDGNIHILQLYYT</sequence>
<dbReference type="GO" id="GO:0005737">
    <property type="term" value="C:cytoplasm"/>
    <property type="evidence" value="ECO:0007669"/>
    <property type="project" value="UniProtKB-SubCell"/>
</dbReference>
<dbReference type="PANTHER" id="PTHR22842:SF3">
    <property type="entry name" value="WD REPEAT DOMAIN-CONTAINING PROTEIN 83"/>
    <property type="match status" value="1"/>
</dbReference>
<dbReference type="GO" id="GO:0071013">
    <property type="term" value="C:catalytic step 2 spliceosome"/>
    <property type="evidence" value="ECO:0007669"/>
    <property type="project" value="TreeGrafter"/>
</dbReference>
<dbReference type="PROSITE" id="PS50082">
    <property type="entry name" value="WD_REPEATS_2"/>
    <property type="match status" value="1"/>
</dbReference>
<proteinExistence type="inferred from homology"/>
<evidence type="ECO:0000256" key="3">
    <source>
        <dbReference type="ARBA" id="ARBA00022574"/>
    </source>
</evidence>